<organism evidence="7 8">
    <name type="scientific">Marasmius tenuissimus</name>
    <dbReference type="NCBI Taxonomy" id="585030"/>
    <lineage>
        <taxon>Eukaryota</taxon>
        <taxon>Fungi</taxon>
        <taxon>Dikarya</taxon>
        <taxon>Basidiomycota</taxon>
        <taxon>Agaricomycotina</taxon>
        <taxon>Agaricomycetes</taxon>
        <taxon>Agaricomycetidae</taxon>
        <taxon>Agaricales</taxon>
        <taxon>Marasmiineae</taxon>
        <taxon>Marasmiaceae</taxon>
        <taxon>Marasmius</taxon>
    </lineage>
</organism>
<evidence type="ECO:0000256" key="2">
    <source>
        <dbReference type="ARBA" id="ARBA00022723"/>
    </source>
</evidence>
<feature type="region of interest" description="Disordered" evidence="5">
    <location>
        <begin position="211"/>
        <end position="459"/>
    </location>
</feature>
<evidence type="ECO:0000256" key="3">
    <source>
        <dbReference type="ARBA" id="ARBA00022833"/>
    </source>
</evidence>
<dbReference type="Gene3D" id="3.90.1590.10">
    <property type="entry name" value="glutathione-dependent formaldehyde- activating enzyme (gfa)"/>
    <property type="match status" value="1"/>
</dbReference>
<keyword evidence="4" id="KW-0456">Lyase</keyword>
<evidence type="ECO:0000259" key="6">
    <source>
        <dbReference type="PROSITE" id="PS51891"/>
    </source>
</evidence>
<evidence type="ECO:0000313" key="7">
    <source>
        <dbReference type="EMBL" id="KAL0057447.1"/>
    </source>
</evidence>
<feature type="domain" description="CENP-V/GFA" evidence="6">
    <location>
        <begin position="14"/>
        <end position="135"/>
    </location>
</feature>
<protein>
    <recommendedName>
        <fullName evidence="6">CENP-V/GFA domain-containing protein</fullName>
    </recommendedName>
</protein>
<feature type="region of interest" description="Disordered" evidence="5">
    <location>
        <begin position="553"/>
        <end position="638"/>
    </location>
</feature>
<evidence type="ECO:0000313" key="8">
    <source>
        <dbReference type="Proteomes" id="UP001437256"/>
    </source>
</evidence>
<reference evidence="7 8" key="1">
    <citation type="submission" date="2024-05" db="EMBL/GenBank/DDBJ databases">
        <title>A draft genome resource for the thread blight pathogen Marasmius tenuissimus strain MS-2.</title>
        <authorList>
            <person name="Yulfo-Soto G.E."/>
            <person name="Baruah I.K."/>
            <person name="Amoako-Attah I."/>
            <person name="Bukari Y."/>
            <person name="Meinhardt L.W."/>
            <person name="Bailey B.A."/>
            <person name="Cohen S.P."/>
        </authorList>
    </citation>
    <scope>NUCLEOTIDE SEQUENCE [LARGE SCALE GENOMIC DNA]</scope>
    <source>
        <strain evidence="7 8">MS-2</strain>
    </source>
</reference>
<dbReference type="PANTHER" id="PTHR33337">
    <property type="entry name" value="GFA DOMAIN-CONTAINING PROTEIN"/>
    <property type="match status" value="1"/>
</dbReference>
<dbReference type="InterPro" id="IPR006913">
    <property type="entry name" value="CENP-V/GFA"/>
</dbReference>
<dbReference type="EMBL" id="JBBXMP010000536">
    <property type="protein sequence ID" value="KAL0057447.1"/>
    <property type="molecule type" value="Genomic_DNA"/>
</dbReference>
<comment type="caution">
    <text evidence="7">The sequence shown here is derived from an EMBL/GenBank/DDBJ whole genome shotgun (WGS) entry which is preliminary data.</text>
</comment>
<evidence type="ECO:0000256" key="1">
    <source>
        <dbReference type="ARBA" id="ARBA00005495"/>
    </source>
</evidence>
<gene>
    <name evidence="7" type="ORF">AAF712_015912</name>
</gene>
<feature type="compositionally biased region" description="Basic residues" evidence="5">
    <location>
        <begin position="300"/>
        <end position="309"/>
    </location>
</feature>
<accession>A0ABR2ZAF8</accession>
<feature type="compositionally biased region" description="Basic and acidic residues" evidence="5">
    <location>
        <begin position="349"/>
        <end position="364"/>
    </location>
</feature>
<sequence length="638" mass="67519">MTSVPESGKPPETYSGGCYCGAVGYEVSGKPVLSAYCHCTLCQRLTGCPFVHTVHFDPPKFRWTHAGGQESLDLYKVKDKPDKQRFRCKSCGACVASYHARRDRWSIWGGQLHREESGQIQGWEALKPTMHIFYDTRMLDISDSLAKWTMPKIMPSRGPKQGSAGAAEGVGKVLPFRVGPWVSYEPPSSSLTSSFSLMDPDVDMDAPQISTLRDEQTPPPQKASNPRFKLKLVVKDKTKTITSSSAGKSNTRENEEGEEEDEDQEDQLIDDDDGPIPAASLAAGSKRKSGAASLPASSSGKRKARKSEHGKRSEAGEGQGKLKEKVMQQPGAPNLAPTITWFQANPATEHLEDSGAEGRIKIAPEDTDTPLSLPPSTKKKAAPKKAPAKKPKASTKLKLIPPMLPPEDTVSEAGMTGTAASSPIGMHGDDYFSPEPEAALPPSNIHLDSSEPTPPAQAVEQPINLEGVPIPVYPLPNKPFPVLPPPKISTGFAPNVPLDKTKAKVRRWRVANREIRGIGGGRWFTRAWVGEKESDLANVLAAGKAANAAASGLEGSASVGGNGTSTAKGAGGATSISAPPKAKKKGAAASRAGSSIPEPGTAASARGPSKMRITQMAPPDPPAPSSEAGDVDMVGSTN</sequence>
<feature type="compositionally biased region" description="Acidic residues" evidence="5">
    <location>
        <begin position="255"/>
        <end position="274"/>
    </location>
</feature>
<comment type="similarity">
    <text evidence="1">Belongs to the Gfa family.</text>
</comment>
<feature type="compositionally biased region" description="Low complexity" evidence="5">
    <location>
        <begin position="564"/>
        <end position="580"/>
    </location>
</feature>
<dbReference type="SUPFAM" id="SSF51316">
    <property type="entry name" value="Mss4-like"/>
    <property type="match status" value="1"/>
</dbReference>
<dbReference type="Pfam" id="PF04828">
    <property type="entry name" value="GFA"/>
    <property type="match status" value="1"/>
</dbReference>
<name>A0ABR2ZAF8_9AGAR</name>
<dbReference type="InterPro" id="IPR011057">
    <property type="entry name" value="Mss4-like_sf"/>
</dbReference>
<keyword evidence="8" id="KW-1185">Reference proteome</keyword>
<feature type="compositionally biased region" description="Basic residues" evidence="5">
    <location>
        <begin position="377"/>
        <end position="395"/>
    </location>
</feature>
<proteinExistence type="inferred from homology"/>
<keyword evidence="2" id="KW-0479">Metal-binding</keyword>
<evidence type="ECO:0000256" key="4">
    <source>
        <dbReference type="ARBA" id="ARBA00023239"/>
    </source>
</evidence>
<dbReference type="PROSITE" id="PS51891">
    <property type="entry name" value="CENP_V_GFA"/>
    <property type="match status" value="1"/>
</dbReference>
<feature type="compositionally biased region" description="Low complexity" evidence="5">
    <location>
        <begin position="275"/>
        <end position="299"/>
    </location>
</feature>
<evidence type="ECO:0000256" key="5">
    <source>
        <dbReference type="SAM" id="MobiDB-lite"/>
    </source>
</evidence>
<dbReference type="Proteomes" id="UP001437256">
    <property type="component" value="Unassembled WGS sequence"/>
</dbReference>
<feature type="compositionally biased region" description="Basic and acidic residues" evidence="5">
    <location>
        <begin position="310"/>
        <end position="326"/>
    </location>
</feature>
<keyword evidence="3" id="KW-0862">Zinc</keyword>
<dbReference type="PANTHER" id="PTHR33337:SF40">
    <property type="entry name" value="CENP-V_GFA DOMAIN-CONTAINING PROTEIN-RELATED"/>
    <property type="match status" value="1"/>
</dbReference>